<dbReference type="EMBL" id="JBBNAE010000003">
    <property type="protein sequence ID" value="KAK9138206.1"/>
    <property type="molecule type" value="Genomic_DNA"/>
</dbReference>
<dbReference type="AlphaFoldDB" id="A0AAP0PET9"/>
<comment type="caution">
    <text evidence="2">The sequence shown here is derived from an EMBL/GenBank/DDBJ whole genome shotgun (WGS) entry which is preliminary data.</text>
</comment>
<evidence type="ECO:0000313" key="2">
    <source>
        <dbReference type="EMBL" id="KAK9138206.1"/>
    </source>
</evidence>
<keyword evidence="3" id="KW-1185">Reference proteome</keyword>
<name>A0AAP0PET9_9MAGN</name>
<feature type="region of interest" description="Disordered" evidence="1">
    <location>
        <begin position="1"/>
        <end position="62"/>
    </location>
</feature>
<feature type="compositionally biased region" description="Acidic residues" evidence="1">
    <location>
        <begin position="1"/>
        <end position="29"/>
    </location>
</feature>
<organism evidence="2 3">
    <name type="scientific">Stephania japonica</name>
    <dbReference type="NCBI Taxonomy" id="461633"/>
    <lineage>
        <taxon>Eukaryota</taxon>
        <taxon>Viridiplantae</taxon>
        <taxon>Streptophyta</taxon>
        <taxon>Embryophyta</taxon>
        <taxon>Tracheophyta</taxon>
        <taxon>Spermatophyta</taxon>
        <taxon>Magnoliopsida</taxon>
        <taxon>Ranunculales</taxon>
        <taxon>Menispermaceae</taxon>
        <taxon>Menispermoideae</taxon>
        <taxon>Cissampelideae</taxon>
        <taxon>Stephania</taxon>
    </lineage>
</organism>
<gene>
    <name evidence="2" type="ORF">Sjap_008800</name>
</gene>
<accession>A0AAP0PET9</accession>
<proteinExistence type="predicted"/>
<evidence type="ECO:0000256" key="1">
    <source>
        <dbReference type="SAM" id="MobiDB-lite"/>
    </source>
</evidence>
<dbReference type="Proteomes" id="UP001417504">
    <property type="component" value="Unassembled WGS sequence"/>
</dbReference>
<sequence>MWNDENIVEPEIDDEASQEEEEEQQEDDQSLANRGRRRKTTRTQTLGESIRRSPPLLPTRPHQERQRLLVRAADVLFHHLQPALLLMGTLL</sequence>
<protein>
    <submittedName>
        <fullName evidence="2">Uncharacterized protein</fullName>
    </submittedName>
</protein>
<evidence type="ECO:0000313" key="3">
    <source>
        <dbReference type="Proteomes" id="UP001417504"/>
    </source>
</evidence>
<reference evidence="2 3" key="1">
    <citation type="submission" date="2024-01" db="EMBL/GenBank/DDBJ databases">
        <title>Genome assemblies of Stephania.</title>
        <authorList>
            <person name="Yang L."/>
        </authorList>
    </citation>
    <scope>NUCLEOTIDE SEQUENCE [LARGE SCALE GENOMIC DNA]</scope>
    <source>
        <strain evidence="2">QJT</strain>
        <tissue evidence="2">Leaf</tissue>
    </source>
</reference>